<protein>
    <recommendedName>
        <fullName evidence="2">Dockerin domain-containing protein</fullName>
    </recommendedName>
</protein>
<dbReference type="AlphaFoldDB" id="A0A382Z2X8"/>
<gene>
    <name evidence="1" type="ORF">METZ01_LOCUS442269</name>
</gene>
<dbReference type="EMBL" id="UINC01180293">
    <property type="protein sequence ID" value="SVD89415.1"/>
    <property type="molecule type" value="Genomic_DNA"/>
</dbReference>
<name>A0A382Z2X8_9ZZZZ</name>
<evidence type="ECO:0000313" key="1">
    <source>
        <dbReference type="EMBL" id="SVD89415.1"/>
    </source>
</evidence>
<organism evidence="1">
    <name type="scientific">marine metagenome</name>
    <dbReference type="NCBI Taxonomy" id="408172"/>
    <lineage>
        <taxon>unclassified sequences</taxon>
        <taxon>metagenomes</taxon>
        <taxon>ecological metagenomes</taxon>
    </lineage>
</organism>
<reference evidence="1" key="1">
    <citation type="submission" date="2018-05" db="EMBL/GenBank/DDBJ databases">
        <authorList>
            <person name="Lanie J.A."/>
            <person name="Ng W.-L."/>
            <person name="Kazmierczak K.M."/>
            <person name="Andrzejewski T.M."/>
            <person name="Davidsen T.M."/>
            <person name="Wayne K.J."/>
            <person name="Tettelin H."/>
            <person name="Glass J.I."/>
            <person name="Rusch D."/>
            <person name="Podicherti R."/>
            <person name="Tsui H.-C.T."/>
            <person name="Winkler M.E."/>
        </authorList>
    </citation>
    <scope>NUCLEOTIDE SEQUENCE</scope>
</reference>
<evidence type="ECO:0008006" key="2">
    <source>
        <dbReference type="Google" id="ProtNLM"/>
    </source>
</evidence>
<accession>A0A382Z2X8</accession>
<feature type="non-terminal residue" evidence="1">
    <location>
        <position position="1"/>
    </location>
</feature>
<sequence>QSYGADLGDIEGDGTIDAVVANYYQYQ</sequence>
<proteinExistence type="predicted"/>